<dbReference type="EMBL" id="BPVZ01000035">
    <property type="protein sequence ID" value="GKV12012.1"/>
    <property type="molecule type" value="Genomic_DNA"/>
</dbReference>
<accession>A0AAV5JEQ3</accession>
<gene>
    <name evidence="1" type="ORF">SLEP1_g23218</name>
</gene>
<comment type="caution">
    <text evidence="1">The sequence shown here is derived from an EMBL/GenBank/DDBJ whole genome shotgun (WGS) entry which is preliminary data.</text>
</comment>
<protein>
    <submittedName>
        <fullName evidence="1">Uncharacterized protein</fullName>
    </submittedName>
</protein>
<keyword evidence="2" id="KW-1185">Reference proteome</keyword>
<sequence>MRRATTQLELASCTAAAFQFDSASHTVAVGAKEVYVQLEEELSCVVLKTGHGMDKGDDASVNLSQRKVPSLNCRGTFNHERFGRTITIIWKYLHDKPVLFWFSWPEEKKRVAWENFQV</sequence>
<evidence type="ECO:0000313" key="2">
    <source>
        <dbReference type="Proteomes" id="UP001054252"/>
    </source>
</evidence>
<name>A0AAV5JEQ3_9ROSI</name>
<organism evidence="1 2">
    <name type="scientific">Rubroshorea leprosula</name>
    <dbReference type="NCBI Taxonomy" id="152421"/>
    <lineage>
        <taxon>Eukaryota</taxon>
        <taxon>Viridiplantae</taxon>
        <taxon>Streptophyta</taxon>
        <taxon>Embryophyta</taxon>
        <taxon>Tracheophyta</taxon>
        <taxon>Spermatophyta</taxon>
        <taxon>Magnoliopsida</taxon>
        <taxon>eudicotyledons</taxon>
        <taxon>Gunneridae</taxon>
        <taxon>Pentapetalae</taxon>
        <taxon>rosids</taxon>
        <taxon>malvids</taxon>
        <taxon>Malvales</taxon>
        <taxon>Dipterocarpaceae</taxon>
        <taxon>Rubroshorea</taxon>
    </lineage>
</organism>
<dbReference type="Proteomes" id="UP001054252">
    <property type="component" value="Unassembled WGS sequence"/>
</dbReference>
<evidence type="ECO:0000313" key="1">
    <source>
        <dbReference type="EMBL" id="GKV12012.1"/>
    </source>
</evidence>
<reference evidence="1 2" key="1">
    <citation type="journal article" date="2021" name="Commun. Biol.">
        <title>The genome of Shorea leprosula (Dipterocarpaceae) highlights the ecological relevance of drought in aseasonal tropical rainforests.</title>
        <authorList>
            <person name="Ng K.K.S."/>
            <person name="Kobayashi M.J."/>
            <person name="Fawcett J.A."/>
            <person name="Hatakeyama M."/>
            <person name="Paape T."/>
            <person name="Ng C.H."/>
            <person name="Ang C.C."/>
            <person name="Tnah L.H."/>
            <person name="Lee C.T."/>
            <person name="Nishiyama T."/>
            <person name="Sese J."/>
            <person name="O'Brien M.J."/>
            <person name="Copetti D."/>
            <person name="Mohd Noor M.I."/>
            <person name="Ong R.C."/>
            <person name="Putra M."/>
            <person name="Sireger I.Z."/>
            <person name="Indrioko S."/>
            <person name="Kosugi Y."/>
            <person name="Izuno A."/>
            <person name="Isagi Y."/>
            <person name="Lee S.L."/>
            <person name="Shimizu K.K."/>
        </authorList>
    </citation>
    <scope>NUCLEOTIDE SEQUENCE [LARGE SCALE GENOMIC DNA]</scope>
    <source>
        <strain evidence="1">214</strain>
    </source>
</reference>
<proteinExistence type="predicted"/>
<dbReference type="AlphaFoldDB" id="A0AAV5JEQ3"/>